<gene>
    <name evidence="1" type="ORF">PW52_11420</name>
</gene>
<keyword evidence="2" id="KW-1185">Reference proteome</keyword>
<dbReference type="EMBL" id="JTDW01000007">
    <property type="protein sequence ID" value="KJD35342.1"/>
    <property type="molecule type" value="Genomic_DNA"/>
</dbReference>
<comment type="caution">
    <text evidence="1">The sequence shown here is derived from an EMBL/GenBank/DDBJ whole genome shotgun (WGS) entry which is preliminary data.</text>
</comment>
<sequence>MAYTASSRGFFKEVIVDENQIATVQKRGGTAIKKACDKATWQQVETLLNQLQLNELSEINAPSKKYAFDGAALAQLTITKNGKTYESSAFDHGNPPKEIANLVKEILSLSENIE</sequence>
<organism evidence="1 2">
    <name type="scientific">Neotamlana sedimentorum</name>
    <dbReference type="NCBI Taxonomy" id="1435349"/>
    <lineage>
        <taxon>Bacteria</taxon>
        <taxon>Pseudomonadati</taxon>
        <taxon>Bacteroidota</taxon>
        <taxon>Flavobacteriia</taxon>
        <taxon>Flavobacteriales</taxon>
        <taxon>Flavobacteriaceae</taxon>
        <taxon>Neotamlana</taxon>
    </lineage>
</organism>
<reference evidence="1 2" key="1">
    <citation type="submission" date="2014-11" db="EMBL/GenBank/DDBJ databases">
        <title>Tamlana sedimentorum sp. nov., isolated from shallow sand sediments of the Sea of Japan.</title>
        <authorList>
            <person name="Romanenko L.A."/>
        </authorList>
    </citation>
    <scope>NUCLEOTIDE SEQUENCE [LARGE SCALE GENOMIC DNA]</scope>
    <source>
        <strain evidence="1 2">JCM 19808</strain>
    </source>
</reference>
<dbReference type="AlphaFoldDB" id="A0A0D7WC73"/>
<dbReference type="PATRIC" id="fig|1435349.4.peg.3276"/>
<dbReference type="STRING" id="1435349.PW52_11420"/>
<dbReference type="Proteomes" id="UP000032578">
    <property type="component" value="Unassembled WGS sequence"/>
</dbReference>
<name>A0A0D7WC73_9FLAO</name>
<protein>
    <submittedName>
        <fullName evidence="1">Uncharacterized protein</fullName>
    </submittedName>
</protein>
<evidence type="ECO:0000313" key="1">
    <source>
        <dbReference type="EMBL" id="KJD35342.1"/>
    </source>
</evidence>
<evidence type="ECO:0000313" key="2">
    <source>
        <dbReference type="Proteomes" id="UP000032578"/>
    </source>
</evidence>
<proteinExistence type="predicted"/>
<accession>A0A0D7WC73</accession>